<accession>A0A2N6QF52</accession>
<dbReference type="Proteomes" id="UP000250242">
    <property type="component" value="Unassembled WGS sequence"/>
</dbReference>
<proteinExistence type="predicted"/>
<keyword evidence="1" id="KW-0805">Transcription regulation</keyword>
<evidence type="ECO:0000256" key="3">
    <source>
        <dbReference type="ARBA" id="ARBA00023163"/>
    </source>
</evidence>
<dbReference type="InterPro" id="IPR010982">
    <property type="entry name" value="Lambda_DNA-bd_dom_sf"/>
</dbReference>
<dbReference type="SMART" id="SM00530">
    <property type="entry name" value="HTH_XRE"/>
    <property type="match status" value="1"/>
</dbReference>
<name>A0A2N6QF52_9BURK</name>
<dbReference type="CDD" id="cd00093">
    <property type="entry name" value="HTH_XRE"/>
    <property type="match status" value="1"/>
</dbReference>
<evidence type="ECO:0000256" key="1">
    <source>
        <dbReference type="ARBA" id="ARBA00023015"/>
    </source>
</evidence>
<dbReference type="RefSeq" id="WP_102705483.1">
    <property type="nucleotide sequence ID" value="NZ_PNGK01000003.1"/>
</dbReference>
<dbReference type="SUPFAM" id="SSF47413">
    <property type="entry name" value="lambda repressor-like DNA-binding domains"/>
    <property type="match status" value="1"/>
</dbReference>
<dbReference type="InterPro" id="IPR001387">
    <property type="entry name" value="Cro/C1-type_HTH"/>
</dbReference>
<organism evidence="4 5">
    <name type="scientific">Oligella urethralis</name>
    <dbReference type="NCBI Taxonomy" id="90245"/>
    <lineage>
        <taxon>Bacteria</taxon>
        <taxon>Pseudomonadati</taxon>
        <taxon>Pseudomonadota</taxon>
        <taxon>Betaproteobacteria</taxon>
        <taxon>Burkholderiales</taxon>
        <taxon>Alcaligenaceae</taxon>
        <taxon>Oligella</taxon>
    </lineage>
</organism>
<keyword evidence="2" id="KW-0238">DNA-binding</keyword>
<dbReference type="GO" id="GO:0003677">
    <property type="term" value="F:DNA binding"/>
    <property type="evidence" value="ECO:0007669"/>
    <property type="project" value="UniProtKB-KW"/>
</dbReference>
<evidence type="ECO:0000256" key="2">
    <source>
        <dbReference type="ARBA" id="ARBA00023125"/>
    </source>
</evidence>
<gene>
    <name evidence="4" type="ORF">NCTC11009_02378</name>
</gene>
<dbReference type="Gene3D" id="1.10.260.40">
    <property type="entry name" value="lambda repressor-like DNA-binding domains"/>
    <property type="match status" value="1"/>
</dbReference>
<dbReference type="EMBL" id="UATH01000001">
    <property type="protein sequence ID" value="SPY09125.1"/>
    <property type="molecule type" value="Genomic_DNA"/>
</dbReference>
<dbReference type="Pfam" id="PF01381">
    <property type="entry name" value="HTH_3"/>
    <property type="match status" value="1"/>
</dbReference>
<dbReference type="PANTHER" id="PTHR40661">
    <property type="match status" value="1"/>
</dbReference>
<dbReference type="PANTHER" id="PTHR40661:SF3">
    <property type="entry name" value="FELS-1 PROPHAGE TRANSCRIPTIONAL REGULATOR"/>
    <property type="match status" value="1"/>
</dbReference>
<evidence type="ECO:0000313" key="4">
    <source>
        <dbReference type="EMBL" id="SPY09125.1"/>
    </source>
</evidence>
<keyword evidence="3" id="KW-0804">Transcription</keyword>
<evidence type="ECO:0000313" key="5">
    <source>
        <dbReference type="Proteomes" id="UP000250242"/>
    </source>
</evidence>
<reference evidence="4 5" key="1">
    <citation type="submission" date="2018-06" db="EMBL/GenBank/DDBJ databases">
        <authorList>
            <consortium name="Pathogen Informatics"/>
            <person name="Doyle S."/>
        </authorList>
    </citation>
    <scope>NUCLEOTIDE SEQUENCE [LARGE SCALE GENOMIC DNA]</scope>
    <source>
        <strain evidence="4 5">NCTC11009</strain>
    </source>
</reference>
<dbReference type="AlphaFoldDB" id="A0A2N6QF52"/>
<dbReference type="PROSITE" id="PS50943">
    <property type="entry name" value="HTH_CROC1"/>
    <property type="match status" value="1"/>
</dbReference>
<sequence>MKTLSERLIHAMKLANVKQVDLAKAAGVSRASVNDWISGKSQNIRGENLVKVAKLLNVNSSWLATGHGKFDSKWPFKNIQPEDFDVLSEEFITFLEEMISLQVSKQKTQEDKKVS</sequence>
<protein>
    <submittedName>
        <fullName evidence="4">Transcriptional repressor DicA</fullName>
    </submittedName>
</protein>